<dbReference type="InterPro" id="IPR037147">
    <property type="entry name" value="Ribosomal_bL28_sf"/>
</dbReference>
<name>A0ABZ1BKM1_9FIRM</name>
<dbReference type="GO" id="GO:0005840">
    <property type="term" value="C:ribosome"/>
    <property type="evidence" value="ECO:0007669"/>
    <property type="project" value="UniProtKB-KW"/>
</dbReference>
<protein>
    <recommendedName>
        <fullName evidence="4 5">Large ribosomal subunit protein bL28</fullName>
    </recommendedName>
</protein>
<keyword evidence="2 5" id="KW-0689">Ribosomal protein</keyword>
<evidence type="ECO:0000256" key="1">
    <source>
        <dbReference type="ARBA" id="ARBA00008760"/>
    </source>
</evidence>
<dbReference type="InterPro" id="IPR034704">
    <property type="entry name" value="Ribosomal_bL28/bL31-like_sf"/>
</dbReference>
<organism evidence="6 7">
    <name type="scientific">Geochorda subterranea</name>
    <dbReference type="NCBI Taxonomy" id="3109564"/>
    <lineage>
        <taxon>Bacteria</taxon>
        <taxon>Bacillati</taxon>
        <taxon>Bacillota</taxon>
        <taxon>Limnochordia</taxon>
        <taxon>Limnochordales</taxon>
        <taxon>Geochordaceae</taxon>
        <taxon>Geochorda</taxon>
    </lineage>
</organism>
<dbReference type="Proteomes" id="UP001333102">
    <property type="component" value="Chromosome"/>
</dbReference>
<dbReference type="SUPFAM" id="SSF143800">
    <property type="entry name" value="L28p-like"/>
    <property type="match status" value="1"/>
</dbReference>
<accession>A0ABZ1BKM1</accession>
<dbReference type="HAMAP" id="MF_00373">
    <property type="entry name" value="Ribosomal_bL28"/>
    <property type="match status" value="1"/>
</dbReference>
<dbReference type="InterPro" id="IPR050096">
    <property type="entry name" value="Bacterial_rp_bL28"/>
</dbReference>
<dbReference type="InterPro" id="IPR001383">
    <property type="entry name" value="Ribosomal_bL28_bact-type"/>
</dbReference>
<dbReference type="PANTHER" id="PTHR39080">
    <property type="entry name" value="50S RIBOSOMAL PROTEIN L28"/>
    <property type="match status" value="1"/>
</dbReference>
<keyword evidence="3 5" id="KW-0687">Ribonucleoprotein</keyword>
<comment type="similarity">
    <text evidence="1 5">Belongs to the bacterial ribosomal protein bL28 family.</text>
</comment>
<dbReference type="InterPro" id="IPR026569">
    <property type="entry name" value="Ribosomal_bL28"/>
</dbReference>
<reference evidence="7" key="1">
    <citation type="submission" date="2023-12" db="EMBL/GenBank/DDBJ databases">
        <title>Novel isolates from deep terrestrial aquifers shed light on the physiology and ecology of the class Limnochordia.</title>
        <authorList>
            <person name="Karnachuk O.V."/>
            <person name="Lukina A.P."/>
            <person name="Avakyan M.R."/>
            <person name="Kadnikov V."/>
            <person name="Begmatov S."/>
            <person name="Beletsky A.V."/>
            <person name="Mardanov A.V."/>
            <person name="Ravin N.V."/>
        </authorList>
    </citation>
    <scope>NUCLEOTIDE SEQUENCE [LARGE SCALE GENOMIC DNA]</scope>
    <source>
        <strain evidence="7">LN</strain>
    </source>
</reference>
<gene>
    <name evidence="5 6" type="primary">rpmB</name>
    <name evidence="6" type="ORF">VLY81_07935</name>
</gene>
<dbReference type="PANTHER" id="PTHR39080:SF1">
    <property type="entry name" value="LARGE RIBOSOMAL SUBUNIT PROTEIN BL28A"/>
    <property type="match status" value="1"/>
</dbReference>
<evidence type="ECO:0000256" key="3">
    <source>
        <dbReference type="ARBA" id="ARBA00023274"/>
    </source>
</evidence>
<sequence>MLRTRRVDKDVARQCRVCGKGAMTGFNVSKSNRHTHRRWLPNLHRRRIVLDGRVERAYVCTRCLKAGKVQLAV</sequence>
<evidence type="ECO:0000313" key="6">
    <source>
        <dbReference type="EMBL" id="WRP13382.1"/>
    </source>
</evidence>
<dbReference type="NCBIfam" id="TIGR00009">
    <property type="entry name" value="L28"/>
    <property type="match status" value="1"/>
</dbReference>
<proteinExistence type="inferred from homology"/>
<evidence type="ECO:0000256" key="4">
    <source>
        <dbReference type="ARBA" id="ARBA00035174"/>
    </source>
</evidence>
<evidence type="ECO:0000313" key="7">
    <source>
        <dbReference type="Proteomes" id="UP001333102"/>
    </source>
</evidence>
<keyword evidence="7" id="KW-1185">Reference proteome</keyword>
<evidence type="ECO:0000256" key="5">
    <source>
        <dbReference type="HAMAP-Rule" id="MF_00373"/>
    </source>
</evidence>
<dbReference type="Pfam" id="PF00830">
    <property type="entry name" value="Ribosomal_L28"/>
    <property type="match status" value="1"/>
</dbReference>
<dbReference type="Gene3D" id="2.30.170.40">
    <property type="entry name" value="Ribosomal protein L28/L24"/>
    <property type="match status" value="1"/>
</dbReference>
<dbReference type="EMBL" id="CP141614">
    <property type="protein sequence ID" value="WRP13382.1"/>
    <property type="molecule type" value="Genomic_DNA"/>
</dbReference>
<evidence type="ECO:0000256" key="2">
    <source>
        <dbReference type="ARBA" id="ARBA00022980"/>
    </source>
</evidence>